<name>A0ABR2HG20_9EUKA</name>
<evidence type="ECO:0000313" key="1">
    <source>
        <dbReference type="EMBL" id="KAK8846379.1"/>
    </source>
</evidence>
<evidence type="ECO:0000313" key="2">
    <source>
        <dbReference type="Proteomes" id="UP001470230"/>
    </source>
</evidence>
<dbReference type="Proteomes" id="UP001470230">
    <property type="component" value="Unassembled WGS sequence"/>
</dbReference>
<proteinExistence type="predicted"/>
<organism evidence="1 2">
    <name type="scientific">Tritrichomonas musculus</name>
    <dbReference type="NCBI Taxonomy" id="1915356"/>
    <lineage>
        <taxon>Eukaryota</taxon>
        <taxon>Metamonada</taxon>
        <taxon>Parabasalia</taxon>
        <taxon>Tritrichomonadida</taxon>
        <taxon>Tritrichomonadidae</taxon>
        <taxon>Tritrichomonas</taxon>
    </lineage>
</organism>
<gene>
    <name evidence="1" type="ORF">M9Y10_020393</name>
</gene>
<protein>
    <submittedName>
        <fullName evidence="1">Uncharacterized protein</fullName>
    </submittedName>
</protein>
<comment type="caution">
    <text evidence="1">The sequence shown here is derived from an EMBL/GenBank/DDBJ whole genome shotgun (WGS) entry which is preliminary data.</text>
</comment>
<dbReference type="EMBL" id="JAPFFF010000029">
    <property type="protein sequence ID" value="KAK8846379.1"/>
    <property type="molecule type" value="Genomic_DNA"/>
</dbReference>
<reference evidence="1 2" key="1">
    <citation type="submission" date="2024-04" db="EMBL/GenBank/DDBJ databases">
        <title>Tritrichomonas musculus Genome.</title>
        <authorList>
            <person name="Alves-Ferreira E."/>
            <person name="Grigg M."/>
            <person name="Lorenzi H."/>
            <person name="Galac M."/>
        </authorList>
    </citation>
    <scope>NUCLEOTIDE SEQUENCE [LARGE SCALE GENOMIC DNA]</scope>
    <source>
        <strain evidence="1 2">EAF2021</strain>
    </source>
</reference>
<accession>A0ABR2HG20</accession>
<keyword evidence="2" id="KW-1185">Reference proteome</keyword>
<sequence length="354" mass="42511">MFDRADKHVVKKLNNKIQNYDIKKNIDIIKDFIEFLKKYYTNYFENEKIIPNQNYQLCYADSLYKDGIKDEDMKKILGTLFNIDLKEILILDDFSNIIRASTYDYMDLSNSVNNKIEKLISKPEKYRFDFYSIFFQYSYENEKLKQMIEFINYFLVDQIKYTNKELPENQCWSSTLIENVINIILDDIKQKISSLSNIDQIRDGDRQDIYKNLTILYRYSTNLFGKIFPNLFGQLKYKEEIKIIYDTKIEKSLLVKLFDYLIIFRESDEIKQSVLDYLIEKPDDLRNEFQTIDIKYMHNDIMSHISNHKKNVELMTSFLKFLGSSEYLKSAFSDLFKEKKGTNYTRNSCKSEFI</sequence>